<dbReference type="AlphaFoldDB" id="A0A1L9VQY2"/>
<keyword evidence="3" id="KW-0378">Hydrolase</keyword>
<dbReference type="Proteomes" id="UP000184300">
    <property type="component" value="Unassembled WGS sequence"/>
</dbReference>
<dbReference type="PANTHER" id="PTHR33938:SF13">
    <property type="entry name" value="CARBOXYLIC ESTER HYDROLASE"/>
    <property type="match status" value="1"/>
</dbReference>
<sequence>MNLSAIPTTASSPVTNFSFDVFGAFNYNHGKILVTNASFCNITVTYTHPGQNDHINVETWLPLNNWNDRLQATGGGG</sequence>
<gene>
    <name evidence="5" type="ORF">ASPGLDRAFT_33233</name>
</gene>
<evidence type="ECO:0000313" key="6">
    <source>
        <dbReference type="Proteomes" id="UP000184300"/>
    </source>
</evidence>
<dbReference type="InterPro" id="IPR011118">
    <property type="entry name" value="Tannase/feruloyl_esterase"/>
</dbReference>
<keyword evidence="1" id="KW-0719">Serine esterase</keyword>
<keyword evidence="2" id="KW-0732">Signal</keyword>
<evidence type="ECO:0000313" key="5">
    <source>
        <dbReference type="EMBL" id="OJJ86317.1"/>
    </source>
</evidence>
<keyword evidence="4" id="KW-1015">Disulfide bond</keyword>
<organism evidence="5 6">
    <name type="scientific">Aspergillus glaucus CBS 516.65</name>
    <dbReference type="NCBI Taxonomy" id="1160497"/>
    <lineage>
        <taxon>Eukaryota</taxon>
        <taxon>Fungi</taxon>
        <taxon>Dikarya</taxon>
        <taxon>Ascomycota</taxon>
        <taxon>Pezizomycotina</taxon>
        <taxon>Eurotiomycetes</taxon>
        <taxon>Eurotiomycetidae</taxon>
        <taxon>Eurotiales</taxon>
        <taxon>Aspergillaceae</taxon>
        <taxon>Aspergillus</taxon>
        <taxon>Aspergillus subgen. Aspergillus</taxon>
    </lineage>
</organism>
<protein>
    <submittedName>
        <fullName evidence="5">Uncharacterized protein</fullName>
    </submittedName>
</protein>
<dbReference type="GO" id="GO:0052689">
    <property type="term" value="F:carboxylic ester hydrolase activity"/>
    <property type="evidence" value="ECO:0007669"/>
    <property type="project" value="UniProtKB-KW"/>
</dbReference>
<dbReference type="PANTHER" id="PTHR33938">
    <property type="entry name" value="FERULOYL ESTERASE B-RELATED"/>
    <property type="match status" value="1"/>
</dbReference>
<evidence type="ECO:0000256" key="4">
    <source>
        <dbReference type="ARBA" id="ARBA00023157"/>
    </source>
</evidence>
<dbReference type="OrthoDB" id="3039123at2759"/>
<evidence type="ECO:0000256" key="2">
    <source>
        <dbReference type="ARBA" id="ARBA00022729"/>
    </source>
</evidence>
<dbReference type="GeneID" id="34460541"/>
<proteinExistence type="predicted"/>
<reference evidence="6" key="1">
    <citation type="journal article" date="2017" name="Genome Biol.">
        <title>Comparative genomics reveals high biological diversity and specific adaptations in the industrially and medically important fungal genus Aspergillus.</title>
        <authorList>
            <person name="de Vries R.P."/>
            <person name="Riley R."/>
            <person name="Wiebenga A."/>
            <person name="Aguilar-Osorio G."/>
            <person name="Amillis S."/>
            <person name="Uchima C.A."/>
            <person name="Anderluh G."/>
            <person name="Asadollahi M."/>
            <person name="Askin M."/>
            <person name="Barry K."/>
            <person name="Battaglia E."/>
            <person name="Bayram O."/>
            <person name="Benocci T."/>
            <person name="Braus-Stromeyer S.A."/>
            <person name="Caldana C."/>
            <person name="Canovas D."/>
            <person name="Cerqueira G.C."/>
            <person name="Chen F."/>
            <person name="Chen W."/>
            <person name="Choi C."/>
            <person name="Clum A."/>
            <person name="Dos Santos R.A."/>
            <person name="Damasio A.R."/>
            <person name="Diallinas G."/>
            <person name="Emri T."/>
            <person name="Fekete E."/>
            <person name="Flipphi M."/>
            <person name="Freyberg S."/>
            <person name="Gallo A."/>
            <person name="Gournas C."/>
            <person name="Habgood R."/>
            <person name="Hainaut M."/>
            <person name="Harispe M.L."/>
            <person name="Henrissat B."/>
            <person name="Hilden K.S."/>
            <person name="Hope R."/>
            <person name="Hossain A."/>
            <person name="Karabika E."/>
            <person name="Karaffa L."/>
            <person name="Karanyi Z."/>
            <person name="Krasevec N."/>
            <person name="Kuo A."/>
            <person name="Kusch H."/>
            <person name="LaButti K."/>
            <person name="Lagendijk E.L."/>
            <person name="Lapidus A."/>
            <person name="Levasseur A."/>
            <person name="Lindquist E."/>
            <person name="Lipzen A."/>
            <person name="Logrieco A.F."/>
            <person name="MacCabe A."/>
            <person name="Maekelae M.R."/>
            <person name="Malavazi I."/>
            <person name="Melin P."/>
            <person name="Meyer V."/>
            <person name="Mielnichuk N."/>
            <person name="Miskei M."/>
            <person name="Molnar A.P."/>
            <person name="Mule G."/>
            <person name="Ngan C.Y."/>
            <person name="Orejas M."/>
            <person name="Orosz E."/>
            <person name="Ouedraogo J.P."/>
            <person name="Overkamp K.M."/>
            <person name="Park H.-S."/>
            <person name="Perrone G."/>
            <person name="Piumi F."/>
            <person name="Punt P.J."/>
            <person name="Ram A.F."/>
            <person name="Ramon A."/>
            <person name="Rauscher S."/>
            <person name="Record E."/>
            <person name="Riano-Pachon D.M."/>
            <person name="Robert V."/>
            <person name="Roehrig J."/>
            <person name="Ruller R."/>
            <person name="Salamov A."/>
            <person name="Salih N.S."/>
            <person name="Samson R.A."/>
            <person name="Sandor E."/>
            <person name="Sanguinetti M."/>
            <person name="Schuetze T."/>
            <person name="Sepcic K."/>
            <person name="Shelest E."/>
            <person name="Sherlock G."/>
            <person name="Sophianopoulou V."/>
            <person name="Squina F.M."/>
            <person name="Sun H."/>
            <person name="Susca A."/>
            <person name="Todd R.B."/>
            <person name="Tsang A."/>
            <person name="Unkles S.E."/>
            <person name="van de Wiele N."/>
            <person name="van Rossen-Uffink D."/>
            <person name="Oliveira J.V."/>
            <person name="Vesth T.C."/>
            <person name="Visser J."/>
            <person name="Yu J.-H."/>
            <person name="Zhou M."/>
            <person name="Andersen M.R."/>
            <person name="Archer D.B."/>
            <person name="Baker S.E."/>
            <person name="Benoit I."/>
            <person name="Brakhage A.A."/>
            <person name="Braus G.H."/>
            <person name="Fischer R."/>
            <person name="Frisvad J.C."/>
            <person name="Goldman G.H."/>
            <person name="Houbraken J."/>
            <person name="Oakley B."/>
            <person name="Pocsi I."/>
            <person name="Scazzocchio C."/>
            <person name="Seiboth B."/>
            <person name="vanKuyk P.A."/>
            <person name="Wortman J."/>
            <person name="Dyer P.S."/>
            <person name="Grigoriev I.V."/>
        </authorList>
    </citation>
    <scope>NUCLEOTIDE SEQUENCE [LARGE SCALE GENOMIC DNA]</scope>
    <source>
        <strain evidence="6">CBS 516.65</strain>
    </source>
</reference>
<dbReference type="VEuPathDB" id="FungiDB:ASPGLDRAFT_33233"/>
<keyword evidence="6" id="KW-1185">Reference proteome</keyword>
<dbReference type="EMBL" id="KV878892">
    <property type="protein sequence ID" value="OJJ86317.1"/>
    <property type="molecule type" value="Genomic_DNA"/>
</dbReference>
<name>A0A1L9VQY2_ASPGL</name>
<dbReference type="STRING" id="1160497.A0A1L9VQY2"/>
<evidence type="ECO:0000256" key="3">
    <source>
        <dbReference type="ARBA" id="ARBA00022801"/>
    </source>
</evidence>
<accession>A0A1L9VQY2</accession>
<dbReference type="RefSeq" id="XP_022403006.1">
    <property type="nucleotide sequence ID" value="XM_022544280.1"/>
</dbReference>
<evidence type="ECO:0000256" key="1">
    <source>
        <dbReference type="ARBA" id="ARBA00022487"/>
    </source>
</evidence>